<dbReference type="GO" id="GO:0043565">
    <property type="term" value="F:sequence-specific DNA binding"/>
    <property type="evidence" value="ECO:0007669"/>
    <property type="project" value="InterPro"/>
</dbReference>
<dbReference type="Pfam" id="PF01037">
    <property type="entry name" value="AsnC_trans_reg"/>
    <property type="match status" value="1"/>
</dbReference>
<keyword evidence="2" id="KW-0238">DNA-binding</keyword>
<dbReference type="InterPro" id="IPR000485">
    <property type="entry name" value="AsnC-type_HTH_dom"/>
</dbReference>
<dbReference type="GO" id="GO:0006355">
    <property type="term" value="P:regulation of DNA-templated transcription"/>
    <property type="evidence" value="ECO:0007669"/>
    <property type="project" value="UniProtKB-ARBA"/>
</dbReference>
<evidence type="ECO:0000256" key="1">
    <source>
        <dbReference type="ARBA" id="ARBA00023015"/>
    </source>
</evidence>
<dbReference type="EMBL" id="JAEMNX010000017">
    <property type="protein sequence ID" value="MBJ7538740.1"/>
    <property type="molecule type" value="Genomic_DNA"/>
</dbReference>
<dbReference type="PANTHER" id="PTHR30154">
    <property type="entry name" value="LEUCINE-RESPONSIVE REGULATORY PROTEIN"/>
    <property type="match status" value="1"/>
</dbReference>
<dbReference type="PRINTS" id="PR00033">
    <property type="entry name" value="HTHASNC"/>
</dbReference>
<dbReference type="InterPro" id="IPR019888">
    <property type="entry name" value="Tscrpt_reg_AsnC-like"/>
</dbReference>
<evidence type="ECO:0000259" key="4">
    <source>
        <dbReference type="PROSITE" id="PS50956"/>
    </source>
</evidence>
<reference evidence="5" key="1">
    <citation type="submission" date="2020-12" db="EMBL/GenBank/DDBJ databases">
        <title>Marinomonas arctica sp. nov., a psychrotolerant bacterium isolated from the Arctic.</title>
        <authorList>
            <person name="Zhang Y."/>
        </authorList>
    </citation>
    <scope>NUCLEOTIDE SEQUENCE</scope>
    <source>
        <strain evidence="5">C1424</strain>
    </source>
</reference>
<dbReference type="InterPro" id="IPR011008">
    <property type="entry name" value="Dimeric_a/b-barrel"/>
</dbReference>
<sequence>MELDNIDRKILGILQRNNRLANVELAEEVGLSPPACHKRVKRLRDENIIIGDVSILNPELTGNKLTLLVSVEMERDRKEVYDAFKRVVNQAPEVKHCYQITGNYDFVMVVGVPDMQAFERFVDQVLHTDTNIRKFQTSVSLRTVKSTTEVQLSEF</sequence>
<dbReference type="Gene3D" id="1.10.10.10">
    <property type="entry name" value="Winged helix-like DNA-binding domain superfamily/Winged helix DNA-binding domain"/>
    <property type="match status" value="1"/>
</dbReference>
<evidence type="ECO:0000256" key="3">
    <source>
        <dbReference type="ARBA" id="ARBA00023163"/>
    </source>
</evidence>
<protein>
    <submittedName>
        <fullName evidence="5">Lrp/AsnC family transcriptional regulator</fullName>
    </submittedName>
</protein>
<dbReference type="InterPro" id="IPR036388">
    <property type="entry name" value="WH-like_DNA-bd_sf"/>
</dbReference>
<keyword evidence="6" id="KW-1185">Reference proteome</keyword>
<dbReference type="GO" id="GO:0005829">
    <property type="term" value="C:cytosol"/>
    <property type="evidence" value="ECO:0007669"/>
    <property type="project" value="TreeGrafter"/>
</dbReference>
<dbReference type="RefSeq" id="WP_199469144.1">
    <property type="nucleotide sequence ID" value="NZ_JAEMNX010000017.1"/>
</dbReference>
<keyword evidence="3" id="KW-0804">Transcription</keyword>
<dbReference type="CDD" id="cd00090">
    <property type="entry name" value="HTH_ARSR"/>
    <property type="match status" value="1"/>
</dbReference>
<dbReference type="SUPFAM" id="SSF46785">
    <property type="entry name" value="Winged helix' DNA-binding domain"/>
    <property type="match status" value="1"/>
</dbReference>
<dbReference type="InterPro" id="IPR036390">
    <property type="entry name" value="WH_DNA-bd_sf"/>
</dbReference>
<accession>A0A934JM60</accession>
<name>A0A934JM60_9GAMM</name>
<dbReference type="PANTHER" id="PTHR30154:SF34">
    <property type="entry name" value="TRANSCRIPTIONAL REGULATOR AZLB"/>
    <property type="match status" value="1"/>
</dbReference>
<comment type="caution">
    <text evidence="5">The sequence shown here is derived from an EMBL/GenBank/DDBJ whole genome shotgun (WGS) entry which is preliminary data.</text>
</comment>
<dbReference type="SMART" id="SM00344">
    <property type="entry name" value="HTH_ASNC"/>
    <property type="match status" value="1"/>
</dbReference>
<proteinExistence type="predicted"/>
<gene>
    <name evidence="5" type="ORF">I8J31_13725</name>
</gene>
<evidence type="ECO:0000313" key="6">
    <source>
        <dbReference type="Proteomes" id="UP000628710"/>
    </source>
</evidence>
<dbReference type="Pfam" id="PF13412">
    <property type="entry name" value="HTH_24"/>
    <property type="match status" value="1"/>
</dbReference>
<dbReference type="SUPFAM" id="SSF54909">
    <property type="entry name" value="Dimeric alpha+beta barrel"/>
    <property type="match status" value="1"/>
</dbReference>
<dbReference type="AlphaFoldDB" id="A0A934JM60"/>
<keyword evidence="1" id="KW-0805">Transcription regulation</keyword>
<dbReference type="Gene3D" id="3.30.70.920">
    <property type="match status" value="1"/>
</dbReference>
<evidence type="ECO:0000313" key="5">
    <source>
        <dbReference type="EMBL" id="MBJ7538740.1"/>
    </source>
</evidence>
<dbReference type="InterPro" id="IPR011991">
    <property type="entry name" value="ArsR-like_HTH"/>
</dbReference>
<dbReference type="GO" id="GO:0043200">
    <property type="term" value="P:response to amino acid"/>
    <property type="evidence" value="ECO:0007669"/>
    <property type="project" value="TreeGrafter"/>
</dbReference>
<evidence type="ECO:0000256" key="2">
    <source>
        <dbReference type="ARBA" id="ARBA00023125"/>
    </source>
</evidence>
<organism evidence="5 6">
    <name type="scientific">Marinomonas transparens</name>
    <dbReference type="NCBI Taxonomy" id="2795388"/>
    <lineage>
        <taxon>Bacteria</taxon>
        <taxon>Pseudomonadati</taxon>
        <taxon>Pseudomonadota</taxon>
        <taxon>Gammaproteobacteria</taxon>
        <taxon>Oceanospirillales</taxon>
        <taxon>Oceanospirillaceae</taxon>
        <taxon>Marinomonas</taxon>
    </lineage>
</organism>
<dbReference type="Proteomes" id="UP000628710">
    <property type="component" value="Unassembled WGS sequence"/>
</dbReference>
<dbReference type="PROSITE" id="PS50956">
    <property type="entry name" value="HTH_ASNC_2"/>
    <property type="match status" value="1"/>
</dbReference>
<feature type="domain" description="HTH asnC-type" evidence="4">
    <location>
        <begin position="3"/>
        <end position="64"/>
    </location>
</feature>
<dbReference type="InterPro" id="IPR019887">
    <property type="entry name" value="Tscrpt_reg_AsnC/Lrp_C"/>
</dbReference>